<comment type="caution">
    <text evidence="4">The sequence shown here is derived from an EMBL/GenBank/DDBJ whole genome shotgun (WGS) entry which is preliminary data.</text>
</comment>
<dbReference type="PRINTS" id="PR00081">
    <property type="entry name" value="GDHRDH"/>
</dbReference>
<dbReference type="SUPFAM" id="SSF51735">
    <property type="entry name" value="NAD(P)-binding Rossmann-fold domains"/>
    <property type="match status" value="1"/>
</dbReference>
<reference evidence="4 5" key="1">
    <citation type="journal article" date="2013" name="J. Microbiol.">
        <title>Lysinibacillus chungkukjangi sp. nov., isolated from Chungkukjang, Korean fermented soybean food.</title>
        <authorList>
            <person name="Kim S.J."/>
            <person name="Jang Y.H."/>
            <person name="Hamada M."/>
            <person name="Ahn J.H."/>
            <person name="Weon H.Y."/>
            <person name="Suzuki K."/>
            <person name="Whang K.S."/>
            <person name="Kwon S.W."/>
        </authorList>
    </citation>
    <scope>NUCLEOTIDE SEQUENCE [LARGE SCALE GENOMIC DNA]</scope>
    <source>
        <strain evidence="4 5">MCCC 1A12701</strain>
    </source>
</reference>
<comment type="similarity">
    <text evidence="1 3">Belongs to the short-chain dehydrogenases/reductases (SDR) family.</text>
</comment>
<dbReference type="PRINTS" id="PR00080">
    <property type="entry name" value="SDRFAMILY"/>
</dbReference>
<dbReference type="Proteomes" id="UP000274033">
    <property type="component" value="Unassembled WGS sequence"/>
</dbReference>
<dbReference type="GO" id="GO:0016491">
    <property type="term" value="F:oxidoreductase activity"/>
    <property type="evidence" value="ECO:0007669"/>
    <property type="project" value="UniProtKB-KW"/>
</dbReference>
<evidence type="ECO:0000313" key="4">
    <source>
        <dbReference type="EMBL" id="RQW76116.1"/>
    </source>
</evidence>
<dbReference type="PROSITE" id="PS00061">
    <property type="entry name" value="ADH_SHORT"/>
    <property type="match status" value="1"/>
</dbReference>
<evidence type="ECO:0000256" key="3">
    <source>
        <dbReference type="RuleBase" id="RU000363"/>
    </source>
</evidence>
<evidence type="ECO:0000256" key="1">
    <source>
        <dbReference type="ARBA" id="ARBA00006484"/>
    </source>
</evidence>
<dbReference type="PANTHER" id="PTHR44196">
    <property type="entry name" value="DEHYDROGENASE/REDUCTASE SDR FAMILY MEMBER 7B"/>
    <property type="match status" value="1"/>
</dbReference>
<dbReference type="InterPro" id="IPR036291">
    <property type="entry name" value="NAD(P)-bd_dom_sf"/>
</dbReference>
<accession>A0A3N9UW82</accession>
<dbReference type="PANTHER" id="PTHR44196:SF1">
    <property type="entry name" value="DEHYDROGENASE_REDUCTASE SDR FAMILY MEMBER 7B"/>
    <property type="match status" value="1"/>
</dbReference>
<dbReference type="AlphaFoldDB" id="A0A3N9UW82"/>
<organism evidence="4 5">
    <name type="scientific">Lysinibacillus composti</name>
    <dbReference type="NCBI Taxonomy" id="720633"/>
    <lineage>
        <taxon>Bacteria</taxon>
        <taxon>Bacillati</taxon>
        <taxon>Bacillota</taxon>
        <taxon>Bacilli</taxon>
        <taxon>Bacillales</taxon>
        <taxon>Bacillaceae</taxon>
        <taxon>Lysinibacillus</taxon>
    </lineage>
</organism>
<dbReference type="Gene3D" id="3.40.50.720">
    <property type="entry name" value="NAD(P)-binding Rossmann-like Domain"/>
    <property type="match status" value="1"/>
</dbReference>
<name>A0A3N9UW82_9BACI</name>
<dbReference type="CDD" id="cd05233">
    <property type="entry name" value="SDR_c"/>
    <property type="match status" value="1"/>
</dbReference>
<dbReference type="EMBL" id="RRCT01000001">
    <property type="protein sequence ID" value="RQW76116.1"/>
    <property type="molecule type" value="Genomic_DNA"/>
</dbReference>
<protein>
    <submittedName>
        <fullName evidence="4">SDR family NAD(P)-dependent oxidoreductase</fullName>
    </submittedName>
</protein>
<dbReference type="OrthoDB" id="9793345at2"/>
<sequence length="250" mass="27581">MHTMKSVFITGATSGIGRIITEVLIREGYHVYATGRNKSVLMTLQQQGAKVIQADLQKNEDIIKVCEQLPPIDVAIINAGVGVFQNAVDLMDEEIEAMIDLNIKAPILLSQRLAKNMIQQKSGHFIFIGSQAGKVATKKASVYAASKHAITGFTNGLRMELAPYNIKVSTIYPGPIDTPFLDKADATNSYRQTMKRFLLKPEIVANKIVYTIEKPVREVNLPRIMSITSKLYAIAPSLVEKLGSGFFNKK</sequence>
<evidence type="ECO:0000313" key="5">
    <source>
        <dbReference type="Proteomes" id="UP000274033"/>
    </source>
</evidence>
<dbReference type="InterPro" id="IPR002347">
    <property type="entry name" value="SDR_fam"/>
</dbReference>
<gene>
    <name evidence="4" type="ORF">EBB45_00760</name>
</gene>
<dbReference type="Pfam" id="PF00106">
    <property type="entry name" value="adh_short"/>
    <property type="match status" value="1"/>
</dbReference>
<evidence type="ECO:0000256" key="2">
    <source>
        <dbReference type="ARBA" id="ARBA00023002"/>
    </source>
</evidence>
<keyword evidence="2" id="KW-0560">Oxidoreductase</keyword>
<dbReference type="GO" id="GO:0016020">
    <property type="term" value="C:membrane"/>
    <property type="evidence" value="ECO:0007669"/>
    <property type="project" value="TreeGrafter"/>
</dbReference>
<dbReference type="InterPro" id="IPR020904">
    <property type="entry name" value="Sc_DH/Rdtase_CS"/>
</dbReference>
<proteinExistence type="inferred from homology"/>
<dbReference type="RefSeq" id="WP_124761633.1">
    <property type="nucleotide sequence ID" value="NZ_JAFBDY010000001.1"/>
</dbReference>
<keyword evidence="5" id="KW-1185">Reference proteome</keyword>